<dbReference type="InterPro" id="IPR022409">
    <property type="entry name" value="PKD/Chitinase_dom"/>
</dbReference>
<evidence type="ECO:0000313" key="3">
    <source>
        <dbReference type="Proteomes" id="UP000184432"/>
    </source>
</evidence>
<dbReference type="OrthoDB" id="1491481at2"/>
<dbReference type="SMART" id="SM00089">
    <property type="entry name" value="PKD"/>
    <property type="match status" value="1"/>
</dbReference>
<accession>A0A1M6J0S1</accession>
<evidence type="ECO:0000313" key="2">
    <source>
        <dbReference type="EMBL" id="SHJ40314.1"/>
    </source>
</evidence>
<dbReference type="InterPro" id="IPR013783">
    <property type="entry name" value="Ig-like_fold"/>
</dbReference>
<dbReference type="SUPFAM" id="SSF49299">
    <property type="entry name" value="PKD domain"/>
    <property type="match status" value="1"/>
</dbReference>
<dbReference type="Pfam" id="PF18911">
    <property type="entry name" value="PKD_4"/>
    <property type="match status" value="1"/>
</dbReference>
<organism evidence="2 3">
    <name type="scientific">Aquimarina spongiae</name>
    <dbReference type="NCBI Taxonomy" id="570521"/>
    <lineage>
        <taxon>Bacteria</taxon>
        <taxon>Pseudomonadati</taxon>
        <taxon>Bacteroidota</taxon>
        <taxon>Flavobacteriia</taxon>
        <taxon>Flavobacteriales</taxon>
        <taxon>Flavobacteriaceae</taxon>
        <taxon>Aquimarina</taxon>
    </lineage>
</organism>
<dbReference type="RefSeq" id="WP_073319270.1">
    <property type="nucleotide sequence ID" value="NZ_FQYP01000008.1"/>
</dbReference>
<reference evidence="3" key="1">
    <citation type="submission" date="2016-11" db="EMBL/GenBank/DDBJ databases">
        <authorList>
            <person name="Varghese N."/>
            <person name="Submissions S."/>
        </authorList>
    </citation>
    <scope>NUCLEOTIDE SEQUENCE [LARGE SCALE GENOMIC DNA]</scope>
    <source>
        <strain evidence="3">DSM 22623</strain>
    </source>
</reference>
<dbReference type="CDD" id="cd00146">
    <property type="entry name" value="PKD"/>
    <property type="match status" value="1"/>
</dbReference>
<dbReference type="Proteomes" id="UP000184432">
    <property type="component" value="Unassembled WGS sequence"/>
</dbReference>
<feature type="domain" description="PKD" evidence="1">
    <location>
        <begin position="60"/>
        <end position="114"/>
    </location>
</feature>
<dbReference type="PROSITE" id="PS50093">
    <property type="entry name" value="PKD"/>
    <property type="match status" value="1"/>
</dbReference>
<dbReference type="Gene3D" id="2.60.40.10">
    <property type="entry name" value="Immunoglobulins"/>
    <property type="match status" value="1"/>
</dbReference>
<protein>
    <submittedName>
        <fullName evidence="2">PKD domain-containing protein</fullName>
    </submittedName>
</protein>
<dbReference type="PROSITE" id="PS51257">
    <property type="entry name" value="PROKAR_LIPOPROTEIN"/>
    <property type="match status" value="1"/>
</dbReference>
<keyword evidence="3" id="KW-1185">Reference proteome</keyword>
<dbReference type="EMBL" id="FQYP01000008">
    <property type="protein sequence ID" value="SHJ40314.1"/>
    <property type="molecule type" value="Genomic_DNA"/>
</dbReference>
<dbReference type="AlphaFoldDB" id="A0A1M6J0S1"/>
<dbReference type="STRING" id="570521.SAMN04488508_108180"/>
<dbReference type="InterPro" id="IPR000601">
    <property type="entry name" value="PKD_dom"/>
</dbReference>
<sequence>MKQLITRTGIIYLLVITVAFLGCEDDDDSNLPQVVASFAQTINGDTGRVSFINLSENADSYTWDFGDGTTSTEINPVKTYPTGNYTVILTAKNGAGAEGTFEDEIRINIPLPITFPVNFDDANVNYEVSVFNGATFAIVENPDPTGANASTSNVGQITNSGAAFEGFFFNLGDPLDLAEQKSVRVLFWSDTPVDVLLKLEEGTGADVEVAASHGGTGWEVIYFTFDSPDAFSRFTLFVDGPGTTAGTFYIDDISQINTADIPCTDTLLEIPIDFDCEGIDYATKIIGNVSFTVVDNPQLSGINSDPTMVGQITNAGVNWENAFFNLDTAIDFAMDKGVRLKLYSDQALPILLKFEDGTEAPVENVQNHSGSGWEELTFTLNSSGSYNDMVIFVDGPGTATGTFFVDDIEQVSVMVPDPCTPETTQSLDAADFNLTFQTDPTASIASFDAGLSFVDNPDFDNAVNTSCKVGQIDRSGAALFANNQIDFDAKFDFNANGGFKMKVWSPNVGTNVLVKLEDKTNAVINVEVAAATSVASAWEELTFNFDSGESGKYDKIILFFELNTNTEETYFIDDFRLFSAGGTGVGCTGGPTMDVTSFPVDFENCEGFNVSFGANQSREIVDNPVSGGINTSDKVYQFIKLTGADGFGGFQNIFNTGSFTNNSTITFKIYSTQPNQEVRLEIVAIPNPGGIGNPAPYTQTLATANDWVEMSFDLSANPFPNSSDETVYTMLVVKPGNVDPGTTPADVTFYLDDFNITPN</sequence>
<dbReference type="InterPro" id="IPR035986">
    <property type="entry name" value="PKD_dom_sf"/>
</dbReference>
<name>A0A1M6J0S1_9FLAO</name>
<gene>
    <name evidence="2" type="ORF">SAMN04488508_108180</name>
</gene>
<proteinExistence type="predicted"/>
<evidence type="ECO:0000259" key="1">
    <source>
        <dbReference type="PROSITE" id="PS50093"/>
    </source>
</evidence>
<dbReference type="Gene3D" id="2.60.120.260">
    <property type="entry name" value="Galactose-binding domain-like"/>
    <property type="match status" value="1"/>
</dbReference>